<evidence type="ECO:0000313" key="2">
    <source>
        <dbReference type="EMBL" id="OGY45661.1"/>
    </source>
</evidence>
<dbReference type="EMBL" id="MHIC01000013">
    <property type="protein sequence ID" value="OGY45661.1"/>
    <property type="molecule type" value="Genomic_DNA"/>
</dbReference>
<feature type="transmembrane region" description="Helical" evidence="1">
    <location>
        <begin position="18"/>
        <end position="42"/>
    </location>
</feature>
<proteinExistence type="predicted"/>
<protein>
    <recommendedName>
        <fullName evidence="4">Small-conductance mechanosensitive ion channel</fullName>
    </recommendedName>
</protein>
<reference evidence="2 3" key="1">
    <citation type="journal article" date="2016" name="Nat. Commun.">
        <title>Thousands of microbial genomes shed light on interconnected biogeochemical processes in an aquifer system.</title>
        <authorList>
            <person name="Anantharaman K."/>
            <person name="Brown C.T."/>
            <person name="Hug L.A."/>
            <person name="Sharon I."/>
            <person name="Castelle C.J."/>
            <person name="Probst A.J."/>
            <person name="Thomas B.C."/>
            <person name="Singh A."/>
            <person name="Wilkins M.J."/>
            <person name="Karaoz U."/>
            <person name="Brodie E.L."/>
            <person name="Williams K.H."/>
            <person name="Hubbard S.S."/>
            <person name="Banfield J.F."/>
        </authorList>
    </citation>
    <scope>NUCLEOTIDE SEQUENCE [LARGE SCALE GENOMIC DNA]</scope>
</reference>
<feature type="transmembrane region" description="Helical" evidence="1">
    <location>
        <begin position="157"/>
        <end position="180"/>
    </location>
</feature>
<dbReference type="Pfam" id="PF05552">
    <property type="entry name" value="MS_channel_1st_1"/>
    <property type="match status" value="2"/>
</dbReference>
<comment type="caution">
    <text evidence="2">The sequence shown here is derived from an EMBL/GenBank/DDBJ whole genome shotgun (WGS) entry which is preliminary data.</text>
</comment>
<feature type="transmembrane region" description="Helical" evidence="1">
    <location>
        <begin position="117"/>
        <end position="145"/>
    </location>
</feature>
<evidence type="ECO:0000313" key="3">
    <source>
        <dbReference type="Proteomes" id="UP000176241"/>
    </source>
</evidence>
<keyword evidence="1" id="KW-0472">Membrane</keyword>
<feature type="transmembrane region" description="Helical" evidence="1">
    <location>
        <begin position="84"/>
        <end position="105"/>
    </location>
</feature>
<feature type="transmembrane region" description="Helical" evidence="1">
    <location>
        <begin position="186"/>
        <end position="208"/>
    </location>
</feature>
<evidence type="ECO:0000256" key="1">
    <source>
        <dbReference type="SAM" id="Phobius"/>
    </source>
</evidence>
<dbReference type="Proteomes" id="UP000176241">
    <property type="component" value="Unassembled WGS sequence"/>
</dbReference>
<organism evidence="2 3">
    <name type="scientific">Candidatus Buchananbacteria bacterium RIFCSPHIGHO2_01_FULL_39_8</name>
    <dbReference type="NCBI Taxonomy" id="1797533"/>
    <lineage>
        <taxon>Bacteria</taxon>
        <taxon>Candidatus Buchananiibacteriota</taxon>
    </lineage>
</organism>
<accession>A0A1G1Y0C0</accession>
<dbReference type="Gene3D" id="1.10.287.1260">
    <property type="match status" value="1"/>
</dbReference>
<sequence length="224" mass="24487">MDALINWGNILADSFADIWFKFVGLVPNIIGAVIVFIVGLFIAEGLGRLVSKVLKKIYLDQAVDKAGLKKALERVGFKIEISRALGLLVTWFLYAVVLIATAEILNLEQISEFFRAVVLYIPNVIIAVVILVVGIIISNFIFTLVKETALSAKLVSADFLATVAKWAILVFTFMAALVQLRVATELIQILFTGVVLMFALAGGIAFGMGGKDRAKELLDKINKR</sequence>
<keyword evidence="1" id="KW-0812">Transmembrane</keyword>
<gene>
    <name evidence="2" type="ORF">A2731_03675</name>
</gene>
<dbReference type="STRING" id="1797533.A2731_03675"/>
<dbReference type="InterPro" id="IPR008910">
    <property type="entry name" value="MSC_TM_helix"/>
</dbReference>
<dbReference type="AlphaFoldDB" id="A0A1G1Y0C0"/>
<keyword evidence="1" id="KW-1133">Transmembrane helix</keyword>
<evidence type="ECO:0008006" key="4">
    <source>
        <dbReference type="Google" id="ProtNLM"/>
    </source>
</evidence>
<name>A0A1G1Y0C0_9BACT</name>